<feature type="transmembrane region" description="Helical" evidence="8">
    <location>
        <begin position="198"/>
        <end position="224"/>
    </location>
</feature>
<dbReference type="InterPro" id="IPR052017">
    <property type="entry name" value="TSUP"/>
</dbReference>
<dbReference type="PANTHER" id="PTHR30269:SF25">
    <property type="entry name" value="MEMBRANE TRANSPORTER PROTEIN-RELATED"/>
    <property type="match status" value="1"/>
</dbReference>
<name>A0A2S7UZB7_9GAMM</name>
<evidence type="ECO:0000256" key="3">
    <source>
        <dbReference type="ARBA" id="ARBA00022448"/>
    </source>
</evidence>
<feature type="transmembrane region" description="Helical" evidence="8">
    <location>
        <begin position="85"/>
        <end position="103"/>
    </location>
</feature>
<keyword evidence="7 8" id="KW-0472">Membrane</keyword>
<dbReference type="InterPro" id="IPR002781">
    <property type="entry name" value="TM_pro_TauE-like"/>
</dbReference>
<keyword evidence="6 8" id="KW-1133">Transmembrane helix</keyword>
<keyword evidence="5 8" id="KW-0812">Transmembrane</keyword>
<keyword evidence="10" id="KW-1185">Reference proteome</keyword>
<organism evidence="9 10">
    <name type="scientific">Psychrosphaera saromensis</name>
    <dbReference type="NCBI Taxonomy" id="716813"/>
    <lineage>
        <taxon>Bacteria</taxon>
        <taxon>Pseudomonadati</taxon>
        <taxon>Pseudomonadota</taxon>
        <taxon>Gammaproteobacteria</taxon>
        <taxon>Alteromonadales</taxon>
        <taxon>Pseudoalteromonadaceae</taxon>
        <taxon>Psychrosphaera</taxon>
    </lineage>
</organism>
<feature type="transmembrane region" description="Helical" evidence="8">
    <location>
        <begin position="109"/>
        <end position="126"/>
    </location>
</feature>
<evidence type="ECO:0000313" key="10">
    <source>
        <dbReference type="Proteomes" id="UP000239007"/>
    </source>
</evidence>
<keyword evidence="4 8" id="KW-1003">Cell membrane</keyword>
<dbReference type="OrthoDB" id="554695at2"/>
<evidence type="ECO:0000256" key="6">
    <source>
        <dbReference type="ARBA" id="ARBA00022989"/>
    </source>
</evidence>
<dbReference type="GO" id="GO:0005886">
    <property type="term" value="C:plasma membrane"/>
    <property type="evidence" value="ECO:0007669"/>
    <property type="project" value="UniProtKB-SubCell"/>
</dbReference>
<evidence type="ECO:0000256" key="4">
    <source>
        <dbReference type="ARBA" id="ARBA00022475"/>
    </source>
</evidence>
<dbReference type="PANTHER" id="PTHR30269">
    <property type="entry name" value="TRANSMEMBRANE PROTEIN YFCA"/>
    <property type="match status" value="1"/>
</dbReference>
<keyword evidence="3" id="KW-0813">Transport</keyword>
<sequence>MTEFSEFINLSPSIIGVLILAAFAAGYIDAIAGGGGLLTVPVLLSSGLPPHVVLGTNKLASTFGSFMASYTFYKRQLFSPAFWKLSVISTAVGATLGTVIVSYIDAENLNKILPIFVGFSALYALFNRMKAEDSNQLPEVNSTLKNKQVGQGLILGFYDGFAGPGTGAFWTVSNLFLYRLNILLASGVARSMNFISNIFSLAAFIYLGYVNFAVGLLMGVFLMLGSYSGAHSAIKYGNKFIRPVFTVVVSCMALKLAFDAWAL</sequence>
<evidence type="ECO:0000256" key="2">
    <source>
        <dbReference type="ARBA" id="ARBA00009142"/>
    </source>
</evidence>
<proteinExistence type="inferred from homology"/>
<dbReference type="EMBL" id="MSCH01000003">
    <property type="protein sequence ID" value="PQJ55346.1"/>
    <property type="molecule type" value="Genomic_DNA"/>
</dbReference>
<dbReference type="AlphaFoldDB" id="A0A2S7UZB7"/>
<reference evidence="9 10" key="1">
    <citation type="submission" date="2016-12" db="EMBL/GenBank/DDBJ databases">
        <title>Diversity of luminous bacteria.</title>
        <authorList>
            <person name="Yoshizawa S."/>
            <person name="Kogure K."/>
        </authorList>
    </citation>
    <scope>NUCLEOTIDE SEQUENCE [LARGE SCALE GENOMIC DNA]</scope>
    <source>
        <strain evidence="9 10">SA4-48</strain>
    </source>
</reference>
<feature type="transmembrane region" description="Helical" evidence="8">
    <location>
        <begin position="244"/>
        <end position="262"/>
    </location>
</feature>
<evidence type="ECO:0000256" key="8">
    <source>
        <dbReference type="RuleBase" id="RU363041"/>
    </source>
</evidence>
<evidence type="ECO:0000256" key="1">
    <source>
        <dbReference type="ARBA" id="ARBA00004651"/>
    </source>
</evidence>
<evidence type="ECO:0000256" key="7">
    <source>
        <dbReference type="ARBA" id="ARBA00023136"/>
    </source>
</evidence>
<feature type="transmembrane region" description="Helical" evidence="8">
    <location>
        <begin position="153"/>
        <end position="178"/>
    </location>
</feature>
<gene>
    <name evidence="9" type="ORF">BTO11_16205</name>
</gene>
<comment type="subcellular location">
    <subcellularLocation>
        <location evidence="1 8">Cell membrane</location>
        <topology evidence="1 8">Multi-pass membrane protein</topology>
    </subcellularLocation>
</comment>
<protein>
    <recommendedName>
        <fullName evidence="8">Probable membrane transporter protein</fullName>
    </recommendedName>
</protein>
<comment type="similarity">
    <text evidence="2 8">Belongs to the 4-toluene sulfonate uptake permease (TSUP) (TC 2.A.102) family.</text>
</comment>
<evidence type="ECO:0000256" key="5">
    <source>
        <dbReference type="ARBA" id="ARBA00022692"/>
    </source>
</evidence>
<evidence type="ECO:0000313" key="9">
    <source>
        <dbReference type="EMBL" id="PQJ55346.1"/>
    </source>
</evidence>
<accession>A0A2S7UZB7</accession>
<feature type="transmembrane region" description="Helical" evidence="8">
    <location>
        <begin position="7"/>
        <end position="28"/>
    </location>
</feature>
<dbReference type="Proteomes" id="UP000239007">
    <property type="component" value="Unassembled WGS sequence"/>
</dbReference>
<comment type="caution">
    <text evidence="9">The sequence shown here is derived from an EMBL/GenBank/DDBJ whole genome shotgun (WGS) entry which is preliminary data.</text>
</comment>
<dbReference type="Pfam" id="PF01925">
    <property type="entry name" value="TauE"/>
    <property type="match status" value="1"/>
</dbReference>